<dbReference type="InterPro" id="IPR011701">
    <property type="entry name" value="MFS"/>
</dbReference>
<feature type="transmembrane region" description="Helical" evidence="3">
    <location>
        <begin position="192"/>
        <end position="213"/>
    </location>
</feature>
<dbReference type="HOGENOM" id="CLU_001265_59_2_1"/>
<feature type="transmembrane region" description="Helical" evidence="3">
    <location>
        <begin position="566"/>
        <end position="586"/>
    </location>
</feature>
<dbReference type="Pfam" id="PF07690">
    <property type="entry name" value="MFS_1"/>
    <property type="match status" value="1"/>
</dbReference>
<keyword evidence="3" id="KW-0812">Transmembrane</keyword>
<accession>T1K7T4</accession>
<keyword evidence="3" id="KW-0472">Membrane</keyword>
<feature type="region of interest" description="Disordered" evidence="2">
    <location>
        <begin position="286"/>
        <end position="339"/>
    </location>
</feature>
<feature type="transmembrane region" description="Helical" evidence="3">
    <location>
        <begin position="475"/>
        <end position="494"/>
    </location>
</feature>
<protein>
    <recommendedName>
        <fullName evidence="4">Major facilitator superfamily (MFS) profile domain-containing protein</fullName>
    </recommendedName>
</protein>
<feature type="transmembrane region" description="Helical" evidence="3">
    <location>
        <begin position="156"/>
        <end position="180"/>
    </location>
</feature>
<evidence type="ECO:0000313" key="6">
    <source>
        <dbReference type="Proteomes" id="UP000015104"/>
    </source>
</evidence>
<proteinExistence type="predicted"/>
<dbReference type="InterPro" id="IPR036259">
    <property type="entry name" value="MFS_trans_sf"/>
</dbReference>
<feature type="compositionally biased region" description="Low complexity" evidence="2">
    <location>
        <begin position="251"/>
        <end position="263"/>
    </location>
</feature>
<reference evidence="5" key="2">
    <citation type="submission" date="2015-06" db="UniProtKB">
        <authorList>
            <consortium name="EnsemblMetazoa"/>
        </authorList>
    </citation>
    <scope>IDENTIFICATION</scope>
</reference>
<feature type="transmembrane region" description="Helical" evidence="3">
    <location>
        <begin position="598"/>
        <end position="620"/>
    </location>
</feature>
<keyword evidence="3" id="KW-1133">Transmembrane helix</keyword>
<sequence length="634" mass="69851">MANCPQDRSPSLVNEQLTCSSTSVTSDMKDINFKKDSDFGDTSLEESISNNDNSVNLNSARDSYWGWVIVFASFMCNVIVDGIIFCFGVIMLEISKDFKQPKGTTAWIGSLQAGFYLFVGPLVSTLANHYGCRVVTIIGSLIASLGFIISYFATSVLWLCLSYGALAGIGLGFIYLPAIVMVGHYFERRRAFATGIAVCGSGVGAFLMAPIIQYLNDTYHWRGCVLILAGIVLNCAVFGFLFRPLPSDETSSSSGDQESDGSGKPLLGHSKKSWLLDDSDEEGVDLMESSRQATDYSSQDQQQKDPQSHRYKKNRRYTFSEGSSVVHKSIDDKTNHPHRNRYVRTPIPHRHNYQHLPSHHQHHRPRAHSFGINYVFQNEILYSTLSLQEFKASVKRPLAASFTREQQTLPSSSQHRRQSVIEEATSCVKLLDLSLLLSPSFLLLGISGFLTLSGFFIPFMYIVDRSIQIGTTPEKGALLLSIIGITNTVGRVFCGWISDSPKVRPLIINNIALVIGGLVTALSPLICNTFTSLIVYCSLFGFSIACFVALRSVITVELLGLERLTSAFGLLLLPQGIATIIGGPIAGWFFDITNSYNASFYLAGSVITISGIMCFPLGLISKWEKSRSQLTPRN</sequence>
<dbReference type="InterPro" id="IPR020846">
    <property type="entry name" value="MFS_dom"/>
</dbReference>
<dbReference type="EnsemblMetazoa" id="tetur06g05470.1">
    <property type="protein sequence ID" value="tetur06g05470.1"/>
    <property type="gene ID" value="tetur06g05470"/>
</dbReference>
<feature type="transmembrane region" description="Helical" evidence="3">
    <location>
        <begin position="219"/>
        <end position="242"/>
    </location>
</feature>
<evidence type="ECO:0000256" key="1">
    <source>
        <dbReference type="ARBA" id="ARBA00004141"/>
    </source>
</evidence>
<dbReference type="PROSITE" id="PS50850">
    <property type="entry name" value="MFS"/>
    <property type="match status" value="1"/>
</dbReference>
<dbReference type="SUPFAM" id="SSF103473">
    <property type="entry name" value="MFS general substrate transporter"/>
    <property type="match status" value="1"/>
</dbReference>
<feature type="transmembrane region" description="Helical" evidence="3">
    <location>
        <begin position="533"/>
        <end position="554"/>
    </location>
</feature>
<feature type="transmembrane region" description="Helical" evidence="3">
    <location>
        <begin position="64"/>
        <end position="92"/>
    </location>
</feature>
<feature type="transmembrane region" description="Helical" evidence="3">
    <location>
        <begin position="130"/>
        <end position="150"/>
    </location>
</feature>
<dbReference type="Gene3D" id="1.20.1250.20">
    <property type="entry name" value="MFS general substrate transporter like domains"/>
    <property type="match status" value="2"/>
</dbReference>
<organism evidence="5 6">
    <name type="scientific">Tetranychus urticae</name>
    <name type="common">Two-spotted spider mite</name>
    <dbReference type="NCBI Taxonomy" id="32264"/>
    <lineage>
        <taxon>Eukaryota</taxon>
        <taxon>Metazoa</taxon>
        <taxon>Ecdysozoa</taxon>
        <taxon>Arthropoda</taxon>
        <taxon>Chelicerata</taxon>
        <taxon>Arachnida</taxon>
        <taxon>Acari</taxon>
        <taxon>Acariformes</taxon>
        <taxon>Trombidiformes</taxon>
        <taxon>Prostigmata</taxon>
        <taxon>Eleutherengona</taxon>
        <taxon>Raphignathae</taxon>
        <taxon>Tetranychoidea</taxon>
        <taxon>Tetranychidae</taxon>
        <taxon>Tetranychus</taxon>
    </lineage>
</organism>
<feature type="transmembrane region" description="Helical" evidence="3">
    <location>
        <begin position="441"/>
        <end position="463"/>
    </location>
</feature>
<name>T1K7T4_TETUR</name>
<reference evidence="6" key="1">
    <citation type="submission" date="2011-08" db="EMBL/GenBank/DDBJ databases">
        <authorList>
            <person name="Rombauts S."/>
        </authorList>
    </citation>
    <scope>NUCLEOTIDE SEQUENCE</scope>
    <source>
        <strain evidence="6">London</strain>
    </source>
</reference>
<feature type="domain" description="Major facilitator superfamily (MFS) profile" evidence="4">
    <location>
        <begin position="66"/>
        <end position="622"/>
    </location>
</feature>
<keyword evidence="6" id="KW-1185">Reference proteome</keyword>
<dbReference type="CDD" id="cd17352">
    <property type="entry name" value="MFS_MCT_SLC16"/>
    <property type="match status" value="1"/>
</dbReference>
<dbReference type="Proteomes" id="UP000015104">
    <property type="component" value="Unassembled WGS sequence"/>
</dbReference>
<dbReference type="GO" id="GO:0016020">
    <property type="term" value="C:membrane"/>
    <property type="evidence" value="ECO:0007669"/>
    <property type="project" value="UniProtKB-SubCell"/>
</dbReference>
<dbReference type="PANTHER" id="PTHR11360:SF238">
    <property type="entry name" value="SD10469P"/>
    <property type="match status" value="1"/>
</dbReference>
<evidence type="ECO:0000256" key="2">
    <source>
        <dbReference type="SAM" id="MobiDB-lite"/>
    </source>
</evidence>
<dbReference type="GO" id="GO:0008028">
    <property type="term" value="F:monocarboxylic acid transmembrane transporter activity"/>
    <property type="evidence" value="ECO:0007669"/>
    <property type="project" value="TreeGrafter"/>
</dbReference>
<dbReference type="AlphaFoldDB" id="T1K7T4"/>
<comment type="subcellular location">
    <subcellularLocation>
        <location evidence="1">Membrane</location>
        <topology evidence="1">Multi-pass membrane protein</topology>
    </subcellularLocation>
</comment>
<feature type="transmembrane region" description="Helical" evidence="3">
    <location>
        <begin position="506"/>
        <end position="527"/>
    </location>
</feature>
<dbReference type="eggNOG" id="KOG2504">
    <property type="taxonomic scope" value="Eukaryota"/>
</dbReference>
<feature type="transmembrane region" description="Helical" evidence="3">
    <location>
        <begin position="104"/>
        <end position="123"/>
    </location>
</feature>
<feature type="region of interest" description="Disordered" evidence="2">
    <location>
        <begin position="251"/>
        <end position="271"/>
    </location>
</feature>
<dbReference type="EMBL" id="CAEY01001813">
    <property type="status" value="NOT_ANNOTATED_CDS"/>
    <property type="molecule type" value="Genomic_DNA"/>
</dbReference>
<evidence type="ECO:0000256" key="3">
    <source>
        <dbReference type="SAM" id="Phobius"/>
    </source>
</evidence>
<evidence type="ECO:0000313" key="5">
    <source>
        <dbReference type="EnsemblMetazoa" id="tetur06g05470.1"/>
    </source>
</evidence>
<dbReference type="InterPro" id="IPR050327">
    <property type="entry name" value="Proton-linked_MCT"/>
</dbReference>
<dbReference type="PANTHER" id="PTHR11360">
    <property type="entry name" value="MONOCARBOXYLATE TRANSPORTER"/>
    <property type="match status" value="1"/>
</dbReference>
<evidence type="ECO:0000259" key="4">
    <source>
        <dbReference type="PROSITE" id="PS50850"/>
    </source>
</evidence>